<reference evidence="2 3" key="1">
    <citation type="journal article" date="2011" name="J. Biotechnol.">
        <title>The complete genome sequence of the dominant Sinorhizobium meliloti field isolate SM11 extends the S. meliloti pan-genome.</title>
        <authorList>
            <person name="Schneiker-Bekel S."/>
            <person name="Wibberg D."/>
            <person name="Bekel T."/>
            <person name="Blom J."/>
            <person name="Linke B."/>
            <person name="Neuweger H."/>
            <person name="Stiens M."/>
            <person name="Vorholter F.J."/>
            <person name="Weidner S."/>
            <person name="Goesmann A."/>
            <person name="Puhler A."/>
            <person name="Schluter A."/>
        </authorList>
    </citation>
    <scope>NUCLEOTIDE SEQUENCE [LARGE SCALE GENOMIC DNA]</scope>
    <source>
        <strain evidence="2 3">SM11</strain>
        <plasmid evidence="3">pSmeSM11c</plasmid>
    </source>
</reference>
<dbReference type="Proteomes" id="UP000009045">
    <property type="component" value="Plasmid pSmeSM11c"/>
</dbReference>
<dbReference type="KEGG" id="smx:SM11_pC1511"/>
<feature type="region of interest" description="Disordered" evidence="1">
    <location>
        <begin position="1"/>
        <end position="23"/>
    </location>
</feature>
<organism evidence="2 3">
    <name type="scientific">Sinorhizobium meliloti (strain SM11)</name>
    <dbReference type="NCBI Taxonomy" id="707241"/>
    <lineage>
        <taxon>Bacteria</taxon>
        <taxon>Pseudomonadati</taxon>
        <taxon>Pseudomonadota</taxon>
        <taxon>Alphaproteobacteria</taxon>
        <taxon>Hyphomicrobiales</taxon>
        <taxon>Rhizobiaceae</taxon>
        <taxon>Sinorhizobium/Ensifer group</taxon>
        <taxon>Sinorhizobium</taxon>
    </lineage>
</organism>
<gene>
    <name evidence="2" type="ordered locus">SM11_pC1511</name>
</gene>
<proteinExistence type="predicted"/>
<feature type="compositionally biased region" description="Basic residues" evidence="1">
    <location>
        <begin position="1"/>
        <end position="10"/>
    </location>
</feature>
<dbReference type="AlphaFoldDB" id="F7XBZ7"/>
<keyword evidence="2" id="KW-0614">Plasmid</keyword>
<evidence type="ECO:0000313" key="3">
    <source>
        <dbReference type="Proteomes" id="UP000009045"/>
    </source>
</evidence>
<dbReference type="EMBL" id="CP001831">
    <property type="protein sequence ID" value="AEH82584.1"/>
    <property type="molecule type" value="Genomic_DNA"/>
</dbReference>
<dbReference type="HOGENOM" id="CLU_2289796_0_0_5"/>
<sequence length="101" mass="11726">MMRIRGRTRPRNSSFQSTSFDRRRSKLRHLRRSAYLSPWTLLSVAATKRLKSARITVTSSRSTHTASSIKDLQTLLSQEAGDLKIMREILHRIEGSLMRRN</sequence>
<evidence type="ECO:0000256" key="1">
    <source>
        <dbReference type="SAM" id="MobiDB-lite"/>
    </source>
</evidence>
<evidence type="ECO:0000313" key="2">
    <source>
        <dbReference type="EMBL" id="AEH82584.1"/>
    </source>
</evidence>
<name>F7XBZ7_SINMM</name>
<geneLocation type="plasmid" evidence="2 3">
    <name>pSmeSM11c</name>
</geneLocation>
<accession>F7XBZ7</accession>
<protein>
    <submittedName>
        <fullName evidence="2">Uncharacterized protein</fullName>
    </submittedName>
</protein>